<dbReference type="InterPro" id="IPR029787">
    <property type="entry name" value="Nucleotide_cyclase"/>
</dbReference>
<evidence type="ECO:0000313" key="3">
    <source>
        <dbReference type="EMBL" id="APG27733.1"/>
    </source>
</evidence>
<accession>A0A1L3GP80</accession>
<dbReference type="InterPro" id="IPR043128">
    <property type="entry name" value="Rev_trsase/Diguanyl_cyclase"/>
</dbReference>
<reference evidence="3 4" key="1">
    <citation type="journal article" date="2017" name="Genome Announc.">
        <title>Complete Genome Sequences of Two Acetylene-Fermenting Pelobacter acetylenicus Strains.</title>
        <authorList>
            <person name="Sutton J.M."/>
            <person name="Baesman S.M."/>
            <person name="Fierst J.L."/>
            <person name="Poret-Peterson A.T."/>
            <person name="Oremland R.S."/>
            <person name="Dunlap D.S."/>
            <person name="Akob D.M."/>
        </authorList>
    </citation>
    <scope>NUCLEOTIDE SEQUENCE [LARGE SCALE GENOMIC DNA]</scope>
    <source>
        <strain evidence="3 4">SFB93</strain>
    </source>
</reference>
<dbReference type="InterPro" id="IPR000160">
    <property type="entry name" value="GGDEF_dom"/>
</dbReference>
<dbReference type="NCBIfam" id="TIGR00254">
    <property type="entry name" value="GGDEF"/>
    <property type="match status" value="1"/>
</dbReference>
<evidence type="ECO:0008006" key="5">
    <source>
        <dbReference type="Google" id="ProtNLM"/>
    </source>
</evidence>
<dbReference type="OrthoDB" id="5386980at2"/>
<dbReference type="Pfam" id="PF00563">
    <property type="entry name" value="EAL"/>
    <property type="match status" value="1"/>
</dbReference>
<dbReference type="InterPro" id="IPR001633">
    <property type="entry name" value="EAL_dom"/>
</dbReference>
<dbReference type="PANTHER" id="PTHR44757">
    <property type="entry name" value="DIGUANYLATE CYCLASE DGCP"/>
    <property type="match status" value="1"/>
</dbReference>
<dbReference type="Proteomes" id="UP000182517">
    <property type="component" value="Chromosome"/>
</dbReference>
<dbReference type="Gene3D" id="3.30.70.270">
    <property type="match status" value="1"/>
</dbReference>
<dbReference type="Pfam" id="PF00990">
    <property type="entry name" value="GGDEF"/>
    <property type="match status" value="1"/>
</dbReference>
<dbReference type="SUPFAM" id="SSF141868">
    <property type="entry name" value="EAL domain-like"/>
    <property type="match status" value="1"/>
</dbReference>
<dbReference type="CDD" id="cd01948">
    <property type="entry name" value="EAL"/>
    <property type="match status" value="1"/>
</dbReference>
<sequence length="496" mass="55782">MPQLLSPSHLSASLIILLAGLLTGQWLRNHHLTKTAEEHHSTEAEFKRLALYDQLTGLPNRSLLRDRFEQYLAEAKRFDHLLGVVFLDLDRFKHINDSLGHAAGDTLLQMAAQRMQGCLRDTDTVARFAGDEFVIILSSFRDMQNLPHIATKLLNTLAEPYQLEGQEVLSSASLGISTYPQDGTGIEQLMRNADTAMYEAKEANGNTYRLFSREMERKLSQRLEMETSLRLGLHREEFFLLYQPQFDMRNQQLVGIEALVRWNHPVRGLLTPESFIDLAEETGLIAPLGDWILREACKQWQQWQKSDGQPLRLAINLTNRQFQNANLAKDIQAIIEEAGLPPQSLELEVTEATLMQNASSADKFLGQLKELGVQLSIDDFGTGYFSLAYLQHLPIDRLKIDPSFVQGGPGDSNHASIVTTIIDLARNMDLELIAEGVESASQIKFLLEKGCHLGQGYYFSEPLDGDGIGNLINGLPEPPQKARDLDFRLPSDARTY</sequence>
<evidence type="ECO:0000259" key="2">
    <source>
        <dbReference type="PROSITE" id="PS50887"/>
    </source>
</evidence>
<dbReference type="EMBL" id="CP015519">
    <property type="protein sequence ID" value="APG27733.1"/>
    <property type="molecule type" value="Genomic_DNA"/>
</dbReference>
<protein>
    <recommendedName>
        <fullName evidence="5">Diguanylate cyclase</fullName>
    </recommendedName>
</protein>
<dbReference type="SMART" id="SM00052">
    <property type="entry name" value="EAL"/>
    <property type="match status" value="1"/>
</dbReference>
<dbReference type="PANTHER" id="PTHR44757:SF2">
    <property type="entry name" value="BIOFILM ARCHITECTURE MAINTENANCE PROTEIN MBAA"/>
    <property type="match status" value="1"/>
</dbReference>
<dbReference type="SUPFAM" id="SSF55073">
    <property type="entry name" value="Nucleotide cyclase"/>
    <property type="match status" value="1"/>
</dbReference>
<feature type="domain" description="GGDEF" evidence="2">
    <location>
        <begin position="80"/>
        <end position="213"/>
    </location>
</feature>
<dbReference type="AlphaFoldDB" id="A0A1L3GP80"/>
<dbReference type="RefSeq" id="WP_072283700.1">
    <property type="nucleotide sequence ID" value="NZ_CP015519.1"/>
</dbReference>
<evidence type="ECO:0000313" key="4">
    <source>
        <dbReference type="Proteomes" id="UP000182517"/>
    </source>
</evidence>
<dbReference type="PROSITE" id="PS50883">
    <property type="entry name" value="EAL"/>
    <property type="match status" value="1"/>
</dbReference>
<dbReference type="FunFam" id="3.20.20.450:FF:000001">
    <property type="entry name" value="Cyclic di-GMP phosphodiesterase yahA"/>
    <property type="match status" value="1"/>
</dbReference>
<evidence type="ECO:0000259" key="1">
    <source>
        <dbReference type="PROSITE" id="PS50883"/>
    </source>
</evidence>
<feature type="domain" description="EAL" evidence="1">
    <location>
        <begin position="222"/>
        <end position="476"/>
    </location>
</feature>
<name>A0A1L3GP80_9BACT</name>
<dbReference type="InterPro" id="IPR035919">
    <property type="entry name" value="EAL_sf"/>
</dbReference>
<keyword evidence="4" id="KW-1185">Reference proteome</keyword>
<dbReference type="CDD" id="cd01949">
    <property type="entry name" value="GGDEF"/>
    <property type="match status" value="1"/>
</dbReference>
<proteinExistence type="predicted"/>
<organism evidence="3 4">
    <name type="scientific">Syntrophotalea acetylenivorans</name>
    <dbReference type="NCBI Taxonomy" id="1842532"/>
    <lineage>
        <taxon>Bacteria</taxon>
        <taxon>Pseudomonadati</taxon>
        <taxon>Thermodesulfobacteriota</taxon>
        <taxon>Desulfuromonadia</taxon>
        <taxon>Desulfuromonadales</taxon>
        <taxon>Syntrophotaleaceae</taxon>
        <taxon>Syntrophotalea</taxon>
    </lineage>
</organism>
<dbReference type="SMART" id="SM00267">
    <property type="entry name" value="GGDEF"/>
    <property type="match status" value="1"/>
</dbReference>
<dbReference type="PROSITE" id="PS50887">
    <property type="entry name" value="GGDEF"/>
    <property type="match status" value="1"/>
</dbReference>
<dbReference type="STRING" id="1842532.A7E78_07710"/>
<dbReference type="Gene3D" id="3.20.20.450">
    <property type="entry name" value="EAL domain"/>
    <property type="match status" value="1"/>
</dbReference>
<dbReference type="InterPro" id="IPR052155">
    <property type="entry name" value="Biofilm_reg_signaling"/>
</dbReference>
<dbReference type="KEGG" id="pef:A7E78_07710"/>
<gene>
    <name evidence="3" type="ORF">A7E78_07710</name>
</gene>